<sequence length="83" mass="9179">MKINFLPIWATGLLLTCSLLTSCQSELKPTTPALLVDTSKPGRTGIITPGRSRAIAITYQEIVYELSTLSYYLPNNEIGLRLH</sequence>
<dbReference type="PROSITE" id="PS51257">
    <property type="entry name" value="PROKAR_LIPOPROTEIN"/>
    <property type="match status" value="1"/>
</dbReference>
<keyword evidence="2" id="KW-1185">Reference proteome</keyword>
<organism evidence="1 2">
    <name type="scientific">Adhaeribacter pallidiroseus</name>
    <dbReference type="NCBI Taxonomy" id="2072847"/>
    <lineage>
        <taxon>Bacteria</taxon>
        <taxon>Pseudomonadati</taxon>
        <taxon>Bacteroidota</taxon>
        <taxon>Cytophagia</taxon>
        <taxon>Cytophagales</taxon>
        <taxon>Hymenobacteraceae</taxon>
        <taxon>Adhaeribacter</taxon>
    </lineage>
</organism>
<protein>
    <submittedName>
        <fullName evidence="1">Uncharacterized protein</fullName>
    </submittedName>
</protein>
<dbReference type="Proteomes" id="UP000253919">
    <property type="component" value="Unassembled WGS sequence"/>
</dbReference>
<gene>
    <name evidence="1" type="ORF">AHMF7616_04862</name>
</gene>
<accession>A0A369QMS6</accession>
<reference evidence="1 2" key="1">
    <citation type="submission" date="2018-04" db="EMBL/GenBank/DDBJ databases">
        <title>Adhaeribacter sp. HMF7616 genome sequencing and assembly.</title>
        <authorList>
            <person name="Kang H."/>
            <person name="Kang J."/>
            <person name="Cha I."/>
            <person name="Kim H."/>
            <person name="Joh K."/>
        </authorList>
    </citation>
    <scope>NUCLEOTIDE SEQUENCE [LARGE SCALE GENOMIC DNA]</scope>
    <source>
        <strain evidence="1 2">HMF7616</strain>
    </source>
</reference>
<dbReference type="RefSeq" id="WP_147275768.1">
    <property type="nucleotide sequence ID" value="NZ_QASA01000001.1"/>
</dbReference>
<comment type="caution">
    <text evidence="1">The sequence shown here is derived from an EMBL/GenBank/DDBJ whole genome shotgun (WGS) entry which is preliminary data.</text>
</comment>
<evidence type="ECO:0000313" key="1">
    <source>
        <dbReference type="EMBL" id="RDC66231.1"/>
    </source>
</evidence>
<name>A0A369QMS6_9BACT</name>
<dbReference type="EMBL" id="QASA01000001">
    <property type="protein sequence ID" value="RDC66231.1"/>
    <property type="molecule type" value="Genomic_DNA"/>
</dbReference>
<evidence type="ECO:0000313" key="2">
    <source>
        <dbReference type="Proteomes" id="UP000253919"/>
    </source>
</evidence>
<proteinExistence type="predicted"/>
<dbReference type="AlphaFoldDB" id="A0A369QMS6"/>